<evidence type="ECO:0000313" key="2">
    <source>
        <dbReference type="EMBL" id="QSB38428.1"/>
    </source>
</evidence>
<evidence type="ECO:0000259" key="1">
    <source>
        <dbReference type="Pfam" id="PF07510"/>
    </source>
</evidence>
<dbReference type="Proteomes" id="UP000663249">
    <property type="component" value="Chromosome"/>
</dbReference>
<dbReference type="InterPro" id="IPR011089">
    <property type="entry name" value="GmrSD_C"/>
</dbReference>
<feature type="domain" description="GmrSD restriction endonucleases C-terminal" evidence="1">
    <location>
        <begin position="9"/>
        <end position="87"/>
    </location>
</feature>
<protein>
    <submittedName>
        <fullName evidence="2">DUF1524 domain-containing protein</fullName>
    </submittedName>
</protein>
<gene>
    <name evidence="2" type="ORF">JTY93_19450</name>
</gene>
<sequence length="113" mass="12967">MSSRNYASKDAREKLSIEHITAKKALSVEFDDDFRENYLNNLGNLVVDHAASNSSKGRKGGDEKVIHFNLAPLMSQNEINEVGCDWNDLESIKRFIRHREEKLKKEVSAEFKI</sequence>
<name>A0ABX7JTV0_9PSED</name>
<organism evidence="2 3">
    <name type="scientific">Pseudomonas hygromyciniae</name>
    <dbReference type="NCBI Taxonomy" id="2812000"/>
    <lineage>
        <taxon>Bacteria</taxon>
        <taxon>Pseudomonadati</taxon>
        <taxon>Pseudomonadota</taxon>
        <taxon>Gammaproteobacteria</taxon>
        <taxon>Pseudomonadales</taxon>
        <taxon>Pseudomonadaceae</taxon>
        <taxon>Pseudomonas</taxon>
    </lineage>
</organism>
<dbReference type="EMBL" id="CP070506">
    <property type="protein sequence ID" value="QSB38428.1"/>
    <property type="molecule type" value="Genomic_DNA"/>
</dbReference>
<dbReference type="Pfam" id="PF07510">
    <property type="entry name" value="GmrSD_C"/>
    <property type="match status" value="1"/>
</dbReference>
<reference evidence="2 3" key="1">
    <citation type="submission" date="2021-02" db="EMBL/GenBank/DDBJ databases">
        <title>Genomic and phenotypic characterization of Pseudomonas hygromyciniae, a novel bacterial species discovered from a commercially purchased antibiotic vial.</title>
        <authorList>
            <person name="Turner T.L."/>
            <person name="Mitra S.D."/>
            <person name="Kochan T.J."/>
            <person name="Pincus N.B."/>
            <person name="Lebrun-Corbin M."/>
            <person name="Cheung B."/>
            <person name="Gatesy S.W."/>
            <person name="Afzal T."/>
            <person name="Ozer E.A."/>
            <person name="Hauser A.R."/>
        </authorList>
    </citation>
    <scope>NUCLEOTIDE SEQUENCE [LARGE SCALE GENOMIC DNA]</scope>
    <source>
        <strain evidence="2 3">SDM007</strain>
    </source>
</reference>
<accession>A0ABX7JTV0</accession>
<keyword evidence="3" id="KW-1185">Reference proteome</keyword>
<proteinExistence type="predicted"/>
<evidence type="ECO:0000313" key="3">
    <source>
        <dbReference type="Proteomes" id="UP000663249"/>
    </source>
</evidence>